<dbReference type="PROSITE" id="PS51379">
    <property type="entry name" value="4FE4S_FER_2"/>
    <property type="match status" value="2"/>
</dbReference>
<reference evidence="2" key="1">
    <citation type="journal article" date="2014" name="Front. Microbiol.">
        <title>High frequency of phylogenetically diverse reductive dehalogenase-homologous genes in deep subseafloor sedimentary metagenomes.</title>
        <authorList>
            <person name="Kawai M."/>
            <person name="Futagami T."/>
            <person name="Toyoda A."/>
            <person name="Takaki Y."/>
            <person name="Nishi S."/>
            <person name="Hori S."/>
            <person name="Arai W."/>
            <person name="Tsubouchi T."/>
            <person name="Morono Y."/>
            <person name="Uchiyama I."/>
            <person name="Ito T."/>
            <person name="Fujiyama A."/>
            <person name="Inagaki F."/>
            <person name="Takami H."/>
        </authorList>
    </citation>
    <scope>NUCLEOTIDE SEQUENCE</scope>
    <source>
        <strain evidence="2">Expedition CK06-06</strain>
    </source>
</reference>
<evidence type="ECO:0000259" key="1">
    <source>
        <dbReference type="PROSITE" id="PS51379"/>
    </source>
</evidence>
<dbReference type="InterPro" id="IPR017900">
    <property type="entry name" value="4Fe4S_Fe_S_CS"/>
</dbReference>
<feature type="domain" description="4Fe-4S ferredoxin-type" evidence="1">
    <location>
        <begin position="59"/>
        <end position="88"/>
    </location>
</feature>
<dbReference type="SUPFAM" id="SSF46548">
    <property type="entry name" value="alpha-helical ferredoxin"/>
    <property type="match status" value="1"/>
</dbReference>
<dbReference type="PANTHER" id="PTHR43534:SF1">
    <property type="entry name" value="4FE-4S CLUSTER CONTAINING PARA FAMILY ATPASE PROTEIN"/>
    <property type="match status" value="1"/>
</dbReference>
<dbReference type="Pfam" id="PF12838">
    <property type="entry name" value="Fer4_7"/>
    <property type="match status" value="1"/>
</dbReference>
<dbReference type="SUPFAM" id="SSF52540">
    <property type="entry name" value="P-loop containing nucleoside triphosphate hydrolases"/>
    <property type="match status" value="1"/>
</dbReference>
<proteinExistence type="predicted"/>
<gene>
    <name evidence="2" type="ORF">S03H2_40066</name>
</gene>
<evidence type="ECO:0000313" key="2">
    <source>
        <dbReference type="EMBL" id="GAH53639.1"/>
    </source>
</evidence>
<sequence>MKELVIVSGKGGTGKTSVVAAFAALAESKVLADCDVDAADLHLVLEPTILTREDFSGGSCARIEAENCTACGKCQEVCRFEAISCNGPANEGVEKTYSVDPIACEGCGVCSLVCPTEAVIFEPVVNGQWYISETRHGPMVHAKLGIAQENSGKLVSLVRNQAKKIAEEQALNLVIIDGSPGIGCPVIASITGADLVLVVTEPTLSGQHDLERVSQLTRHFGIKTLVSV</sequence>
<dbReference type="Gene3D" id="3.30.70.20">
    <property type="match status" value="1"/>
</dbReference>
<protein>
    <recommendedName>
        <fullName evidence="1">4Fe-4S ferredoxin-type domain-containing protein</fullName>
    </recommendedName>
</protein>
<dbReference type="PROSITE" id="PS00198">
    <property type="entry name" value="4FE4S_FER_1"/>
    <property type="match status" value="1"/>
</dbReference>
<accession>X1HII7</accession>
<dbReference type="EMBL" id="BARU01024813">
    <property type="protein sequence ID" value="GAH53639.1"/>
    <property type="molecule type" value="Genomic_DNA"/>
</dbReference>
<feature type="domain" description="4Fe-4S ferredoxin-type" evidence="1">
    <location>
        <begin position="95"/>
        <end position="124"/>
    </location>
</feature>
<dbReference type="Gene3D" id="3.40.50.300">
    <property type="entry name" value="P-loop containing nucleotide triphosphate hydrolases"/>
    <property type="match status" value="1"/>
</dbReference>
<dbReference type="InterPro" id="IPR027417">
    <property type="entry name" value="P-loop_NTPase"/>
</dbReference>
<comment type="caution">
    <text evidence="2">The sequence shown here is derived from an EMBL/GenBank/DDBJ whole genome shotgun (WGS) entry which is preliminary data.</text>
</comment>
<dbReference type="CDD" id="cd03110">
    <property type="entry name" value="SIMIBI_bact_arch"/>
    <property type="match status" value="1"/>
</dbReference>
<dbReference type="PANTHER" id="PTHR43534">
    <property type="entry name" value="MIND SUPERFAMILY P-LOOP ATPASE CONTAINING AN INSERTED FERREDOXIN DOMAIN"/>
    <property type="match status" value="1"/>
</dbReference>
<organism evidence="2">
    <name type="scientific">marine sediment metagenome</name>
    <dbReference type="NCBI Taxonomy" id="412755"/>
    <lineage>
        <taxon>unclassified sequences</taxon>
        <taxon>metagenomes</taxon>
        <taxon>ecological metagenomes</taxon>
    </lineage>
</organism>
<name>X1HII7_9ZZZZ</name>
<dbReference type="InterPro" id="IPR017896">
    <property type="entry name" value="4Fe4S_Fe-S-bd"/>
</dbReference>
<feature type="non-terminal residue" evidence="2">
    <location>
        <position position="228"/>
    </location>
</feature>
<dbReference type="AlphaFoldDB" id="X1HII7"/>